<proteinExistence type="predicted"/>
<reference evidence="6" key="1">
    <citation type="journal article" date="2018" name="DNA Res.">
        <title>Multiple hybrid de novo genome assembly of finger millet, an orphan allotetraploid crop.</title>
        <authorList>
            <person name="Hatakeyama M."/>
            <person name="Aluri S."/>
            <person name="Balachadran M.T."/>
            <person name="Sivarajan S.R."/>
            <person name="Patrignani A."/>
            <person name="Gruter S."/>
            <person name="Poveda L."/>
            <person name="Shimizu-Inatsugi R."/>
            <person name="Baeten J."/>
            <person name="Francoijs K.J."/>
            <person name="Nataraja K.N."/>
            <person name="Reddy Y.A.N."/>
            <person name="Phadnis S."/>
            <person name="Ravikumar R.L."/>
            <person name="Schlapbach R."/>
            <person name="Sreeman S.M."/>
            <person name="Shimizu K.K."/>
        </authorList>
    </citation>
    <scope>NUCLEOTIDE SEQUENCE</scope>
</reference>
<dbReference type="GO" id="GO:0004842">
    <property type="term" value="F:ubiquitin-protein transferase activity"/>
    <property type="evidence" value="ECO:0007669"/>
    <property type="project" value="TreeGrafter"/>
</dbReference>
<evidence type="ECO:0000256" key="5">
    <source>
        <dbReference type="SAM" id="MobiDB-lite"/>
    </source>
</evidence>
<evidence type="ECO:0000313" key="6">
    <source>
        <dbReference type="EMBL" id="GJN21181.1"/>
    </source>
</evidence>
<evidence type="ECO:0000256" key="1">
    <source>
        <dbReference type="ARBA" id="ARBA00022723"/>
    </source>
</evidence>
<feature type="coiled-coil region" evidence="4">
    <location>
        <begin position="281"/>
        <end position="336"/>
    </location>
</feature>
<accession>A0AAV5EG92</accession>
<keyword evidence="7" id="KW-1185">Reference proteome</keyword>
<gene>
    <name evidence="6" type="primary">gb08637</name>
    <name evidence="6" type="ORF">PR202_gb08637</name>
</gene>
<keyword evidence="1" id="KW-0479">Metal-binding</keyword>
<dbReference type="AlphaFoldDB" id="A0AAV5EG92"/>
<comment type="caution">
    <text evidence="6">The sequence shown here is derived from an EMBL/GenBank/DDBJ whole genome shotgun (WGS) entry which is preliminary data.</text>
</comment>
<dbReference type="PANTHER" id="PTHR42647:SF38">
    <property type="entry name" value="RING-TYPE DOMAIN-CONTAINING PROTEIN"/>
    <property type="match status" value="1"/>
</dbReference>
<evidence type="ECO:0000256" key="3">
    <source>
        <dbReference type="ARBA" id="ARBA00022833"/>
    </source>
</evidence>
<dbReference type="Proteomes" id="UP001054889">
    <property type="component" value="Unassembled WGS sequence"/>
</dbReference>
<dbReference type="GO" id="GO:0008270">
    <property type="term" value="F:zinc ion binding"/>
    <property type="evidence" value="ECO:0007669"/>
    <property type="project" value="UniProtKB-KW"/>
</dbReference>
<dbReference type="PANTHER" id="PTHR42647">
    <property type="entry name" value="SBP (S-RIBONUCLEASE BINDING PROTEIN) FAMILY PROTEIN"/>
    <property type="match status" value="1"/>
</dbReference>
<protein>
    <recommendedName>
        <fullName evidence="8">RING-type domain-containing protein</fullName>
    </recommendedName>
</protein>
<name>A0AAV5EG92_ELECO</name>
<evidence type="ECO:0000256" key="4">
    <source>
        <dbReference type="SAM" id="Coils"/>
    </source>
</evidence>
<dbReference type="Gene3D" id="3.30.40.10">
    <property type="entry name" value="Zinc/RING finger domain, C3HC4 (zinc finger)"/>
    <property type="match status" value="1"/>
</dbReference>
<dbReference type="EMBL" id="BQKI01000075">
    <property type="protein sequence ID" value="GJN21181.1"/>
    <property type="molecule type" value="Genomic_DNA"/>
</dbReference>
<keyword evidence="3" id="KW-0862">Zinc</keyword>
<feature type="compositionally biased region" description="Low complexity" evidence="5">
    <location>
        <begin position="214"/>
        <end position="230"/>
    </location>
</feature>
<organism evidence="6 7">
    <name type="scientific">Eleusine coracana subsp. coracana</name>
    <dbReference type="NCBI Taxonomy" id="191504"/>
    <lineage>
        <taxon>Eukaryota</taxon>
        <taxon>Viridiplantae</taxon>
        <taxon>Streptophyta</taxon>
        <taxon>Embryophyta</taxon>
        <taxon>Tracheophyta</taxon>
        <taxon>Spermatophyta</taxon>
        <taxon>Magnoliopsida</taxon>
        <taxon>Liliopsida</taxon>
        <taxon>Poales</taxon>
        <taxon>Poaceae</taxon>
        <taxon>PACMAD clade</taxon>
        <taxon>Chloridoideae</taxon>
        <taxon>Cynodonteae</taxon>
        <taxon>Eleusininae</taxon>
        <taxon>Eleusine</taxon>
    </lineage>
</organism>
<keyword evidence="2" id="KW-0863">Zinc-finger</keyword>
<sequence length="425" mass="44657">MAPPAIYNLALPGALPHCRPCSLSLSLSLSLCLSPPTHVSSVLLHSAAVAHALRVSTTPSISDGRAGAVPRPRFPPRSPRHQVRAAPHLLPSATRTTPFTHLFRACLSHHRPALLDDATGASSVFLGDAAAGNDGHLLLAQLQSRGNTVFSDLTCNDGVDGCCFVPRKRPRVDGGVDYAGASRLMIMEGALLPSVPVPPQAFTGDVPQSREHGSGAASTSGRPAAAAASQGLLSQLHRHGVEIDARPLRENERLRAGLEQARRRHVRGVVSALERAAARRLRAAEDDLARALVRGAELEEKLRQMVAEGQAWQGVANGHEAAAAGLRATLDQLLQQQSSPCAEGEAAAVAEDVQSCCFERQEDGADVESSSGRRARACRSCGEADACVLMLPCRHLCLCAGCEPAVDACPVCAATKNASLHVLLD</sequence>
<reference evidence="6" key="2">
    <citation type="submission" date="2021-12" db="EMBL/GenBank/DDBJ databases">
        <title>Resequencing data analysis of finger millet.</title>
        <authorList>
            <person name="Hatakeyama M."/>
            <person name="Aluri S."/>
            <person name="Balachadran M.T."/>
            <person name="Sivarajan S.R."/>
            <person name="Poveda L."/>
            <person name="Shimizu-Inatsugi R."/>
            <person name="Schlapbach R."/>
            <person name="Sreeman S.M."/>
            <person name="Shimizu K.K."/>
        </authorList>
    </citation>
    <scope>NUCLEOTIDE SEQUENCE</scope>
</reference>
<feature type="region of interest" description="Disordered" evidence="5">
    <location>
        <begin position="198"/>
        <end position="230"/>
    </location>
</feature>
<evidence type="ECO:0000313" key="7">
    <source>
        <dbReference type="Proteomes" id="UP001054889"/>
    </source>
</evidence>
<dbReference type="Pfam" id="PF13920">
    <property type="entry name" value="zf-C3HC4_3"/>
    <property type="match status" value="1"/>
</dbReference>
<evidence type="ECO:0000256" key="2">
    <source>
        <dbReference type="ARBA" id="ARBA00022771"/>
    </source>
</evidence>
<dbReference type="CDD" id="cd16649">
    <property type="entry name" value="mRING-HC-C3HC5_CGRF1-like"/>
    <property type="match status" value="1"/>
</dbReference>
<feature type="region of interest" description="Disordered" evidence="5">
    <location>
        <begin position="62"/>
        <end position="83"/>
    </location>
</feature>
<dbReference type="InterPro" id="IPR013083">
    <property type="entry name" value="Znf_RING/FYVE/PHD"/>
</dbReference>
<keyword evidence="4" id="KW-0175">Coiled coil</keyword>
<evidence type="ECO:0008006" key="8">
    <source>
        <dbReference type="Google" id="ProtNLM"/>
    </source>
</evidence>